<organism evidence="2 3">
    <name type="scientific">Aromatoleum tolulyticum</name>
    <dbReference type="NCBI Taxonomy" id="34027"/>
    <lineage>
        <taxon>Bacteria</taxon>
        <taxon>Pseudomonadati</taxon>
        <taxon>Pseudomonadota</taxon>
        <taxon>Betaproteobacteria</taxon>
        <taxon>Rhodocyclales</taxon>
        <taxon>Rhodocyclaceae</taxon>
        <taxon>Aromatoleum</taxon>
    </lineage>
</organism>
<dbReference type="InterPro" id="IPR000305">
    <property type="entry name" value="GIY-YIG_endonuc"/>
</dbReference>
<accession>A0A1N7B2F8</accession>
<keyword evidence="2" id="KW-0540">Nuclease</keyword>
<keyword evidence="2" id="KW-0489">Methyltransferase</keyword>
<keyword evidence="2" id="KW-0378">Hydrolase</keyword>
<dbReference type="Gene3D" id="3.40.1440.10">
    <property type="entry name" value="GIY-YIG endonuclease"/>
    <property type="match status" value="1"/>
</dbReference>
<dbReference type="InterPro" id="IPR035901">
    <property type="entry name" value="GIY-YIG_endonuc_sf"/>
</dbReference>
<dbReference type="GO" id="GO:0008168">
    <property type="term" value="F:methyltransferase activity"/>
    <property type="evidence" value="ECO:0007669"/>
    <property type="project" value="UniProtKB-KW"/>
</dbReference>
<dbReference type="Proteomes" id="UP000186819">
    <property type="component" value="Unassembled WGS sequence"/>
</dbReference>
<reference evidence="3" key="1">
    <citation type="submission" date="2017-01" db="EMBL/GenBank/DDBJ databases">
        <authorList>
            <person name="Varghese N."/>
            <person name="Submissions S."/>
        </authorList>
    </citation>
    <scope>NUCLEOTIDE SEQUENCE [LARGE SCALE GENOMIC DNA]</scope>
    <source>
        <strain evidence="3">ATCC 51758</strain>
    </source>
</reference>
<gene>
    <name evidence="2" type="ORF">SAMN05421829_11616</name>
</gene>
<keyword evidence="2" id="KW-0808">Transferase</keyword>
<evidence type="ECO:0000313" key="3">
    <source>
        <dbReference type="Proteomes" id="UP000186819"/>
    </source>
</evidence>
<keyword evidence="2" id="KW-0255">Endonuclease</keyword>
<dbReference type="PROSITE" id="PS50164">
    <property type="entry name" value="GIY_YIG"/>
    <property type="match status" value="1"/>
</dbReference>
<dbReference type="AlphaFoldDB" id="A0A1N7B2F8"/>
<evidence type="ECO:0000313" key="2">
    <source>
        <dbReference type="EMBL" id="SIR45504.1"/>
    </source>
</evidence>
<proteinExistence type="predicted"/>
<feature type="domain" description="GIY-YIG" evidence="1">
    <location>
        <begin position="1"/>
        <end position="49"/>
    </location>
</feature>
<sequence length="84" mass="9658">MRQHESGLVGYTASRKPVTLLWAGEFETREQAIAFERKIKGWSRAKKEALIAGDWNRITELANAKRTWGPEMPFDRLRANGEKV</sequence>
<dbReference type="GO" id="GO:0004519">
    <property type="term" value="F:endonuclease activity"/>
    <property type="evidence" value="ECO:0007669"/>
    <property type="project" value="UniProtKB-KW"/>
</dbReference>
<keyword evidence="3" id="KW-1185">Reference proteome</keyword>
<dbReference type="EMBL" id="FTMD01000016">
    <property type="protein sequence ID" value="SIR45504.1"/>
    <property type="molecule type" value="Genomic_DNA"/>
</dbReference>
<dbReference type="GO" id="GO:0032259">
    <property type="term" value="P:methylation"/>
    <property type="evidence" value="ECO:0007669"/>
    <property type="project" value="UniProtKB-KW"/>
</dbReference>
<dbReference type="STRING" id="34027.SAMN05421829_11616"/>
<protein>
    <submittedName>
        <fullName evidence="2">tRNA/rRNA methyltransferase/putative endonuclease</fullName>
    </submittedName>
</protein>
<dbReference type="Pfam" id="PF01541">
    <property type="entry name" value="GIY-YIG"/>
    <property type="match status" value="1"/>
</dbReference>
<evidence type="ECO:0000259" key="1">
    <source>
        <dbReference type="PROSITE" id="PS50164"/>
    </source>
</evidence>
<name>A0A1N7B2F8_9RHOO</name>